<reference evidence="2 3" key="1">
    <citation type="submission" date="2019-11" db="EMBL/GenBank/DDBJ databases">
        <title>Caenimonas koreensis gen. nov., sp. nov., isolated from activated sludge.</title>
        <authorList>
            <person name="Seung H.R."/>
        </authorList>
    </citation>
    <scope>NUCLEOTIDE SEQUENCE [LARGE SCALE GENOMIC DNA]</scope>
    <source>
        <strain evidence="2 3">EMB320</strain>
    </source>
</reference>
<dbReference type="InterPro" id="IPR022742">
    <property type="entry name" value="Hydrolase_4"/>
</dbReference>
<dbReference type="InterPro" id="IPR029058">
    <property type="entry name" value="AB_hydrolase_fold"/>
</dbReference>
<proteinExistence type="predicted"/>
<evidence type="ECO:0000259" key="1">
    <source>
        <dbReference type="Pfam" id="PF12146"/>
    </source>
</evidence>
<dbReference type="Proteomes" id="UP000487350">
    <property type="component" value="Unassembled WGS sequence"/>
</dbReference>
<keyword evidence="3" id="KW-1185">Reference proteome</keyword>
<protein>
    <submittedName>
        <fullName evidence="2">Alpha/beta fold hydrolase</fullName>
    </submittedName>
</protein>
<keyword evidence="2" id="KW-0378">Hydrolase</keyword>
<dbReference type="AlphaFoldDB" id="A0A844B8L5"/>
<feature type="domain" description="Serine aminopeptidase S33" evidence="1">
    <location>
        <begin position="26"/>
        <end position="148"/>
    </location>
</feature>
<dbReference type="SUPFAM" id="SSF53474">
    <property type="entry name" value="alpha/beta-Hydrolases"/>
    <property type="match status" value="1"/>
</dbReference>
<dbReference type="OrthoDB" id="9785076at2"/>
<dbReference type="PIRSF" id="PIRSF037442">
    <property type="entry name" value="UCP037442_abhydr"/>
    <property type="match status" value="1"/>
</dbReference>
<evidence type="ECO:0000313" key="2">
    <source>
        <dbReference type="EMBL" id="MRD49493.1"/>
    </source>
</evidence>
<accession>A0A844B8L5</accession>
<organism evidence="2 3">
    <name type="scientific">Caenimonas koreensis DSM 17982</name>
    <dbReference type="NCBI Taxonomy" id="1121255"/>
    <lineage>
        <taxon>Bacteria</taxon>
        <taxon>Pseudomonadati</taxon>
        <taxon>Pseudomonadota</taxon>
        <taxon>Betaproteobacteria</taxon>
        <taxon>Burkholderiales</taxon>
        <taxon>Comamonadaceae</taxon>
        <taxon>Caenimonas</taxon>
    </lineage>
</organism>
<sequence>MKAQTIVAADGTSLSARVFETANGNRGSVVIGGAMGVRQDYYEAFAQWLSTQGWRVTTFDYRGSGDSGPSGAGLKGFNADLFDWTRDYEAVIDNAHAALPDRPLYLLGHSLGAQLPGMLTNKHKVSGLLSVAAGSGYWRQNAPQLKRIVPYFWFFLVPLATRLCGYFPGKKLRKVGDLPAGVIMQWRRWCLNPNYSVGAEGEAVRVQYADARFPVQALSITDDELMTLAGTHSLINLYENAPREVTSLAPADLGIRRLGHFGAFRSEHQAQLWPRLSQWLTQLAATRPAAA</sequence>
<evidence type="ECO:0000313" key="3">
    <source>
        <dbReference type="Proteomes" id="UP000487350"/>
    </source>
</evidence>
<dbReference type="Gene3D" id="3.40.50.1820">
    <property type="entry name" value="alpha/beta hydrolase"/>
    <property type="match status" value="1"/>
</dbReference>
<dbReference type="InterPro" id="IPR017208">
    <property type="entry name" value="UCP037442_abhydr"/>
</dbReference>
<dbReference type="RefSeq" id="WP_153586803.1">
    <property type="nucleotide sequence ID" value="NZ_WJBU01000025.1"/>
</dbReference>
<gene>
    <name evidence="2" type="ORF">GHT07_19645</name>
</gene>
<comment type="caution">
    <text evidence="2">The sequence shown here is derived from an EMBL/GenBank/DDBJ whole genome shotgun (WGS) entry which is preliminary data.</text>
</comment>
<dbReference type="GO" id="GO:0016787">
    <property type="term" value="F:hydrolase activity"/>
    <property type="evidence" value="ECO:0007669"/>
    <property type="project" value="UniProtKB-KW"/>
</dbReference>
<dbReference type="Pfam" id="PF12146">
    <property type="entry name" value="Hydrolase_4"/>
    <property type="match status" value="1"/>
</dbReference>
<name>A0A844B8L5_9BURK</name>
<dbReference type="EMBL" id="WJBU01000025">
    <property type="protein sequence ID" value="MRD49493.1"/>
    <property type="molecule type" value="Genomic_DNA"/>
</dbReference>